<organism evidence="6 7">
    <name type="scientific">Aquimixticola soesokkakensis</name>
    <dbReference type="NCBI Taxonomy" id="1519096"/>
    <lineage>
        <taxon>Bacteria</taxon>
        <taxon>Pseudomonadati</taxon>
        <taxon>Pseudomonadota</taxon>
        <taxon>Alphaproteobacteria</taxon>
        <taxon>Rhodobacterales</taxon>
        <taxon>Paracoccaceae</taxon>
        <taxon>Aquimixticola</taxon>
    </lineage>
</organism>
<feature type="region of interest" description="Disordered" evidence="3">
    <location>
        <begin position="26"/>
        <end position="49"/>
    </location>
</feature>
<keyword evidence="4" id="KW-0732">Signal</keyword>
<dbReference type="Pfam" id="PF13202">
    <property type="entry name" value="EF-hand_5"/>
    <property type="match status" value="2"/>
</dbReference>
<protein>
    <submittedName>
        <fullName evidence="6">Transaldolase/EF-hand domain-containing protein</fullName>
    </submittedName>
</protein>
<dbReference type="EMBL" id="FWFS01000004">
    <property type="protein sequence ID" value="SLN37501.1"/>
    <property type="molecule type" value="Genomic_DNA"/>
</dbReference>
<dbReference type="InterPro" id="IPR039647">
    <property type="entry name" value="EF_hand_pair_protein_CML-like"/>
</dbReference>
<evidence type="ECO:0000313" key="6">
    <source>
        <dbReference type="EMBL" id="SLN37501.1"/>
    </source>
</evidence>
<evidence type="ECO:0000256" key="2">
    <source>
        <dbReference type="ARBA" id="ARBA00022737"/>
    </source>
</evidence>
<accession>A0A1Y5SH08</accession>
<keyword evidence="7" id="KW-1185">Reference proteome</keyword>
<evidence type="ECO:0000256" key="1">
    <source>
        <dbReference type="ARBA" id="ARBA00022723"/>
    </source>
</evidence>
<gene>
    <name evidence="6" type="ORF">AQS8620_01378</name>
</gene>
<feature type="region of interest" description="Disordered" evidence="3">
    <location>
        <begin position="153"/>
        <end position="192"/>
    </location>
</feature>
<name>A0A1Y5SH08_9RHOB</name>
<sequence length="192" mass="19922">MKRNALISALALTAVLGGSLGAYAKGGDDMQGQGRKGGEQHQSMRGMKGDMKGDMGKGRMGGFDFAAADTNGDGAISAEEMAAYQQAKFDEIDANGDGEVSGEEMTAYRDAQRAAEIAERQAAMIAERDTDGNGTLSLEEMTSTTTTTQTMFERMDRNGDGVVDASDMPARRAAPGQSDAPAPGAPAEPAAE</sequence>
<dbReference type="PROSITE" id="PS00018">
    <property type="entry name" value="EF_HAND_1"/>
    <property type="match status" value="4"/>
</dbReference>
<dbReference type="RefSeq" id="WP_085836089.1">
    <property type="nucleotide sequence ID" value="NZ_FWFS01000004.1"/>
</dbReference>
<evidence type="ECO:0000256" key="4">
    <source>
        <dbReference type="SAM" id="SignalP"/>
    </source>
</evidence>
<dbReference type="InterPro" id="IPR018247">
    <property type="entry name" value="EF_Hand_1_Ca_BS"/>
</dbReference>
<dbReference type="AlphaFoldDB" id="A0A1Y5SH08"/>
<dbReference type="Pfam" id="PF13499">
    <property type="entry name" value="EF-hand_7"/>
    <property type="match status" value="1"/>
</dbReference>
<evidence type="ECO:0000313" key="7">
    <source>
        <dbReference type="Proteomes" id="UP000193862"/>
    </source>
</evidence>
<dbReference type="OrthoDB" id="5470953at2"/>
<evidence type="ECO:0000256" key="3">
    <source>
        <dbReference type="SAM" id="MobiDB-lite"/>
    </source>
</evidence>
<feature type="compositionally biased region" description="Low complexity" evidence="3">
    <location>
        <begin position="180"/>
        <end position="192"/>
    </location>
</feature>
<reference evidence="6 7" key="1">
    <citation type="submission" date="2017-03" db="EMBL/GenBank/DDBJ databases">
        <authorList>
            <person name="Afonso C.L."/>
            <person name="Miller P.J."/>
            <person name="Scott M.A."/>
            <person name="Spackman E."/>
            <person name="Goraichik I."/>
            <person name="Dimitrov K.M."/>
            <person name="Suarez D.L."/>
            <person name="Swayne D.E."/>
        </authorList>
    </citation>
    <scope>NUCLEOTIDE SEQUENCE [LARGE SCALE GENOMIC DNA]</scope>
    <source>
        <strain evidence="6 7">CECT 8620</strain>
    </source>
</reference>
<evidence type="ECO:0000259" key="5">
    <source>
        <dbReference type="PROSITE" id="PS50222"/>
    </source>
</evidence>
<feature type="signal peptide" evidence="4">
    <location>
        <begin position="1"/>
        <end position="24"/>
    </location>
</feature>
<dbReference type="PANTHER" id="PTHR10891">
    <property type="entry name" value="EF-HAND CALCIUM-BINDING DOMAIN CONTAINING PROTEIN"/>
    <property type="match status" value="1"/>
</dbReference>
<feature type="domain" description="EF-hand" evidence="5">
    <location>
        <begin position="65"/>
        <end position="91"/>
    </location>
</feature>
<dbReference type="SUPFAM" id="SSF47473">
    <property type="entry name" value="EF-hand"/>
    <property type="match status" value="1"/>
</dbReference>
<feature type="chain" id="PRO_5012689659" evidence="4">
    <location>
        <begin position="25"/>
        <end position="192"/>
    </location>
</feature>
<dbReference type="InterPro" id="IPR011992">
    <property type="entry name" value="EF-hand-dom_pair"/>
</dbReference>
<dbReference type="Gene3D" id="1.10.238.10">
    <property type="entry name" value="EF-hand"/>
    <property type="match status" value="2"/>
</dbReference>
<dbReference type="GO" id="GO:0005509">
    <property type="term" value="F:calcium ion binding"/>
    <property type="evidence" value="ECO:0007669"/>
    <property type="project" value="InterPro"/>
</dbReference>
<dbReference type="Proteomes" id="UP000193862">
    <property type="component" value="Unassembled WGS sequence"/>
</dbReference>
<proteinExistence type="predicted"/>
<keyword evidence="2" id="KW-0677">Repeat</keyword>
<keyword evidence="1" id="KW-0479">Metal-binding</keyword>
<dbReference type="PROSITE" id="PS50222">
    <property type="entry name" value="EF_HAND_2"/>
    <property type="match status" value="1"/>
</dbReference>
<dbReference type="InterPro" id="IPR002048">
    <property type="entry name" value="EF_hand_dom"/>
</dbReference>